<dbReference type="EMBL" id="CM000950">
    <property type="protein sequence ID" value="EDY65799.1"/>
    <property type="molecule type" value="Genomic_DNA"/>
</dbReference>
<reference evidence="3" key="1">
    <citation type="submission" date="2008-02" db="EMBL/GenBank/DDBJ databases">
        <authorList>
            <consortium name="The Broad Institute Genome Sequencing Platform"/>
            <person name="Fischbach M."/>
            <person name="Ward D."/>
            <person name="Young S."/>
            <person name="Jaffe D."/>
            <person name="Gnerre S."/>
            <person name="Berlin A."/>
            <person name="Heiman D."/>
            <person name="Hepburn T."/>
            <person name="Sykes S."/>
            <person name="Alvarado L."/>
            <person name="Kodira C.D."/>
            <person name="Straight P."/>
            <person name="Clardy J."/>
            <person name="Hung D."/>
            <person name="Kolter R."/>
            <person name="Mekalanos J."/>
            <person name="Walker S."/>
            <person name="Walsh C.T."/>
            <person name="Lander E."/>
            <person name="Galagan J."/>
            <person name="Nusbaum C."/>
            <person name="Birren B."/>
        </authorList>
    </citation>
    <scope>NUCLEOTIDE SEQUENCE [LARGE SCALE GENOMIC DNA]</scope>
    <source>
        <strain evidence="3">ATCC 25486 / DSM 40338 / CBS 914.69 / JCM 4507 / NBRC 13074 / NRRL 2958 / 5647</strain>
    </source>
</reference>
<protein>
    <recommendedName>
        <fullName evidence="1">Peptidoglycan binding-like domain-containing protein</fullName>
    </recommendedName>
</protein>
<dbReference type="InterPro" id="IPR036366">
    <property type="entry name" value="PGBDSf"/>
</dbReference>
<dbReference type="InterPro" id="IPR002477">
    <property type="entry name" value="Peptidoglycan-bd-like"/>
</dbReference>
<evidence type="ECO:0000313" key="3">
    <source>
        <dbReference type="Proteomes" id="UP000002805"/>
    </source>
</evidence>
<proteinExistence type="predicted"/>
<dbReference type="Gene3D" id="1.10.101.10">
    <property type="entry name" value="PGBD-like superfamily/PGBD"/>
    <property type="match status" value="1"/>
</dbReference>
<organism evidence="2 3">
    <name type="scientific">Streptomyces pristinaespiralis (strain ATCC 25486 / DSM 40338 / CBS 914.69 / JCM 4507 / KCC S-0507 / NBRC 13074 / NRRL 2958 / 5647)</name>
    <dbReference type="NCBI Taxonomy" id="457429"/>
    <lineage>
        <taxon>Bacteria</taxon>
        <taxon>Bacillati</taxon>
        <taxon>Actinomycetota</taxon>
        <taxon>Actinomycetes</taxon>
        <taxon>Kitasatosporales</taxon>
        <taxon>Streptomycetaceae</taxon>
        <taxon>Streptomyces</taxon>
    </lineage>
</organism>
<dbReference type="eggNOG" id="COG3953">
    <property type="taxonomic scope" value="Bacteria"/>
</dbReference>
<gene>
    <name evidence="2" type="ORF">SSDG_04171</name>
</gene>
<keyword evidence="3" id="KW-1185">Reference proteome</keyword>
<accession>B5HG38</accession>
<dbReference type="AlphaFoldDB" id="B5HG38"/>
<feature type="domain" description="Peptidoglycan binding-like" evidence="1">
    <location>
        <begin position="26"/>
        <end position="78"/>
    </location>
</feature>
<evidence type="ECO:0000259" key="1">
    <source>
        <dbReference type="Pfam" id="PF01471"/>
    </source>
</evidence>
<dbReference type="InterPro" id="IPR036365">
    <property type="entry name" value="PGBD-like_sf"/>
</dbReference>
<name>B5HG38_STRE2</name>
<dbReference type="HOGENOM" id="CLU_1102313_0_0_11"/>
<evidence type="ECO:0000313" key="2">
    <source>
        <dbReference type="EMBL" id="EDY65799.1"/>
    </source>
</evidence>
<dbReference type="Proteomes" id="UP000002805">
    <property type="component" value="Chromosome"/>
</dbReference>
<dbReference type="SUPFAM" id="SSF47090">
    <property type="entry name" value="PGBD-like"/>
    <property type="match status" value="1"/>
</dbReference>
<dbReference type="Pfam" id="PF01471">
    <property type="entry name" value="PG_binding_1"/>
    <property type="match status" value="1"/>
</dbReference>
<reference evidence="3" key="2">
    <citation type="submission" date="2009-10" db="EMBL/GenBank/DDBJ databases">
        <title>The genome sequence of Streptomyces pristinaespiralis strain ATCC 25486.</title>
        <authorList>
            <consortium name="The Broad Institute Genome Sequencing Platform"/>
            <consortium name="Broad Institute Microbial Sequencing Center"/>
            <person name="Fischbach M."/>
            <person name="Godfrey P."/>
            <person name="Ward D."/>
            <person name="Young S."/>
            <person name="Zeng Q."/>
            <person name="Koehrsen M."/>
            <person name="Alvarado L."/>
            <person name="Berlin A.M."/>
            <person name="Bochicchio J."/>
            <person name="Borenstein D."/>
            <person name="Chapman S.B."/>
            <person name="Chen Z."/>
            <person name="Engels R."/>
            <person name="Freedman E."/>
            <person name="Gellesch M."/>
            <person name="Goldberg J."/>
            <person name="Griggs A."/>
            <person name="Gujja S."/>
            <person name="Heilman E.R."/>
            <person name="Heiman D.I."/>
            <person name="Hepburn T.A."/>
            <person name="Howarth C."/>
            <person name="Jen D."/>
            <person name="Larson L."/>
            <person name="Lewis B."/>
            <person name="Mehta T."/>
            <person name="Park D."/>
            <person name="Pearson M."/>
            <person name="Richards J."/>
            <person name="Roberts A."/>
            <person name="Saif S."/>
            <person name="Shea T.D."/>
            <person name="Shenoy N."/>
            <person name="Sisk P."/>
            <person name="Stolte C."/>
            <person name="Sykes S.N."/>
            <person name="Thomson T."/>
            <person name="Walk T."/>
            <person name="White J."/>
            <person name="Yandava C."/>
            <person name="Straight P."/>
            <person name="Clardy J."/>
            <person name="Hung D."/>
            <person name="Kolter R."/>
            <person name="Mekalanos J."/>
            <person name="Walker S."/>
            <person name="Walsh C.T."/>
            <person name="Wieland-Brown L.C."/>
            <person name="Haas B."/>
            <person name="Nusbaum C."/>
            <person name="Birren B."/>
        </authorList>
    </citation>
    <scope>NUCLEOTIDE SEQUENCE [LARGE SCALE GENOMIC DNA]</scope>
    <source>
        <strain evidence="3">ATCC 25486 / DSM 40338 / CBS 914.69 / JCM 4507 / NBRC 13074 / NRRL 2958 / 5647</strain>
    </source>
</reference>
<sequence>MRPPESDERRRPVMVALSSVRFGMKNEDVRTVQKALIARGRKIPDGATGLFGEQTRAAYRAEQIAQGFTGSDADGVPGCTSLTALGRHAGFTVDCTGAAPAAGNGGISLSQVTYHDPDDDSGEAAMRRYAKKACELTGMDPRFGVPALTTITRRESVHNHPRFRVNVSDANARGRLAPDGHPQNCSRGATQCVPATFAAYHQAGTATTPYDVVADMCATINYVRDRYDVNRSGSNFAARVQQADPDRPARGY</sequence>